<keyword evidence="2" id="KW-1185">Reference proteome</keyword>
<protein>
    <submittedName>
        <fullName evidence="1">Uncharacterized protein</fullName>
    </submittedName>
</protein>
<sequence length="66" mass="7234">MLPDFLEAFLGDAAPPRHVLQERDHVVRAFRAAEGEQEQGVIGADIARVWHESILPPGTDSRETAG</sequence>
<evidence type="ECO:0000313" key="1">
    <source>
        <dbReference type="EMBL" id="GAA2379943.1"/>
    </source>
</evidence>
<dbReference type="EMBL" id="BAAASE010000001">
    <property type="protein sequence ID" value="GAA2379943.1"/>
    <property type="molecule type" value="Genomic_DNA"/>
</dbReference>
<comment type="caution">
    <text evidence="1">The sequence shown here is derived from an EMBL/GenBank/DDBJ whole genome shotgun (WGS) entry which is preliminary data.</text>
</comment>
<organism evidence="1 2">
    <name type="scientific">Streptomyces coeruleofuscus</name>
    <dbReference type="NCBI Taxonomy" id="66879"/>
    <lineage>
        <taxon>Bacteria</taxon>
        <taxon>Bacillati</taxon>
        <taxon>Actinomycetota</taxon>
        <taxon>Actinomycetes</taxon>
        <taxon>Kitasatosporales</taxon>
        <taxon>Streptomycetaceae</taxon>
        <taxon>Streptomyces</taxon>
    </lineage>
</organism>
<accession>A0ABN3HIL6</accession>
<name>A0ABN3HIL6_9ACTN</name>
<proteinExistence type="predicted"/>
<reference evidence="1 2" key="1">
    <citation type="journal article" date="2019" name="Int. J. Syst. Evol. Microbiol.">
        <title>The Global Catalogue of Microorganisms (GCM) 10K type strain sequencing project: providing services to taxonomists for standard genome sequencing and annotation.</title>
        <authorList>
            <consortium name="The Broad Institute Genomics Platform"/>
            <consortium name="The Broad Institute Genome Sequencing Center for Infectious Disease"/>
            <person name="Wu L."/>
            <person name="Ma J."/>
        </authorList>
    </citation>
    <scope>NUCLEOTIDE SEQUENCE [LARGE SCALE GENOMIC DNA]</scope>
    <source>
        <strain evidence="1 2">JCM 4358</strain>
    </source>
</reference>
<evidence type="ECO:0000313" key="2">
    <source>
        <dbReference type="Proteomes" id="UP001499986"/>
    </source>
</evidence>
<dbReference type="Proteomes" id="UP001499986">
    <property type="component" value="Unassembled WGS sequence"/>
</dbReference>
<gene>
    <name evidence="1" type="ORF">GCM10010255_01060</name>
</gene>